<evidence type="ECO:0000259" key="1">
    <source>
        <dbReference type="Pfam" id="PF00248"/>
    </source>
</evidence>
<accession>A0A4Y9ITX4</accession>
<dbReference type="Proteomes" id="UP000298285">
    <property type="component" value="Unassembled WGS sequence"/>
</dbReference>
<reference evidence="2 3" key="1">
    <citation type="submission" date="2019-03" db="EMBL/GenBank/DDBJ databases">
        <title>Diversity of the mouse oral microbiome.</title>
        <authorList>
            <person name="Joseph S."/>
            <person name="Aduse-Opoku J."/>
            <person name="Curtis M."/>
            <person name="Wade W."/>
            <person name="Hashim A."/>
        </authorList>
    </citation>
    <scope>NUCLEOTIDE SEQUENCE [LARGE SCALE GENOMIC DNA]</scope>
    <source>
        <strain evidence="2 3">P11</strain>
    </source>
</reference>
<feature type="domain" description="NADP-dependent oxidoreductase" evidence="1">
    <location>
        <begin position="16"/>
        <end position="298"/>
    </location>
</feature>
<organism evidence="2 3">
    <name type="scientific">Dysgonomonas mossii</name>
    <dbReference type="NCBI Taxonomy" id="163665"/>
    <lineage>
        <taxon>Bacteria</taxon>
        <taxon>Pseudomonadati</taxon>
        <taxon>Bacteroidota</taxon>
        <taxon>Bacteroidia</taxon>
        <taxon>Bacteroidales</taxon>
        <taxon>Dysgonomonadaceae</taxon>
        <taxon>Dysgonomonas</taxon>
    </lineage>
</organism>
<name>A0A4Y9ITX4_9BACT</name>
<dbReference type="FunFam" id="3.20.20.100:FF:000011">
    <property type="entry name" value="Aldo/keto reductase"/>
    <property type="match status" value="1"/>
</dbReference>
<dbReference type="InterPro" id="IPR020471">
    <property type="entry name" value="AKR"/>
</dbReference>
<evidence type="ECO:0000313" key="3">
    <source>
        <dbReference type="Proteomes" id="UP000298285"/>
    </source>
</evidence>
<sequence>MEYREIGKTGMKVSNLSFGASSLGGVFHQIKEEEGIRAVHTAIESGINFIDVSPYYGYLKAETVLGKALKGIDRNKYYLSTKVGRYGKDGVNHWDYSAQKATESVYESIERLNIDYIDLINVHDIEFADLDMVCNETLPALVELREKGIVKHVGITNLTLRHFKYIIDKVPEGTVESVLSFCHYCLNDDALTDYIDYFETKKIGVINASPFSMGLLTERGAPNWHPAPKPLQDLCRKAVNHCKSKGVSIEQLAIKYSVSNPRIATTLFSTTRPEAVIQNIVWVKQALDEELLHEVQTILAPRFRDTWLNS</sequence>
<protein>
    <submittedName>
        <fullName evidence="2">Aldo/keto reductase</fullName>
    </submittedName>
</protein>
<dbReference type="PANTHER" id="PTHR42686:SF1">
    <property type="entry name" value="GH17980P-RELATED"/>
    <property type="match status" value="1"/>
</dbReference>
<comment type="caution">
    <text evidence="2">The sequence shown here is derived from an EMBL/GenBank/DDBJ whole genome shotgun (WGS) entry which is preliminary data.</text>
</comment>
<dbReference type="AlphaFoldDB" id="A0A4Y9ITX4"/>
<dbReference type="InterPro" id="IPR036812">
    <property type="entry name" value="NAD(P)_OxRdtase_dom_sf"/>
</dbReference>
<dbReference type="SUPFAM" id="SSF51430">
    <property type="entry name" value="NAD(P)-linked oxidoreductase"/>
    <property type="match status" value="1"/>
</dbReference>
<dbReference type="RefSeq" id="WP_135104199.1">
    <property type="nucleotide sequence ID" value="NZ_JADGKW010000001.1"/>
</dbReference>
<dbReference type="InterPro" id="IPR044479">
    <property type="entry name" value="LGALDH-like"/>
</dbReference>
<dbReference type="CDD" id="cd19163">
    <property type="entry name" value="AKR_galDH"/>
    <property type="match status" value="1"/>
</dbReference>
<dbReference type="EMBL" id="SPPK01000001">
    <property type="protein sequence ID" value="TFU91184.1"/>
    <property type="molecule type" value="Genomic_DNA"/>
</dbReference>
<proteinExistence type="predicted"/>
<dbReference type="GO" id="GO:0005829">
    <property type="term" value="C:cytosol"/>
    <property type="evidence" value="ECO:0007669"/>
    <property type="project" value="TreeGrafter"/>
</dbReference>
<dbReference type="InterPro" id="IPR023210">
    <property type="entry name" value="NADP_OxRdtase_dom"/>
</dbReference>
<dbReference type="Pfam" id="PF00248">
    <property type="entry name" value="Aldo_ket_red"/>
    <property type="match status" value="1"/>
</dbReference>
<dbReference type="Gene3D" id="3.20.20.100">
    <property type="entry name" value="NADP-dependent oxidoreductase domain"/>
    <property type="match status" value="1"/>
</dbReference>
<dbReference type="PANTHER" id="PTHR42686">
    <property type="entry name" value="GH17980P-RELATED"/>
    <property type="match status" value="1"/>
</dbReference>
<evidence type="ECO:0000313" key="2">
    <source>
        <dbReference type="EMBL" id="TFU91184.1"/>
    </source>
</evidence>
<dbReference type="OrthoDB" id="9773828at2"/>
<dbReference type="GO" id="GO:0010349">
    <property type="term" value="F:L-galactose dehydrogenase activity"/>
    <property type="evidence" value="ECO:0007669"/>
    <property type="project" value="InterPro"/>
</dbReference>
<gene>
    <name evidence="2" type="ORF">E4T88_04150</name>
</gene>